<evidence type="ECO:0000313" key="1">
    <source>
        <dbReference type="EMBL" id="SMA49575.1"/>
    </source>
</evidence>
<protein>
    <submittedName>
        <fullName evidence="1">Uncharacterized protein</fullName>
    </submittedName>
</protein>
<organism evidence="1 2">
    <name type="scientific">Parendozoicomonas haliclonae</name>
    <dbReference type="NCBI Taxonomy" id="1960125"/>
    <lineage>
        <taxon>Bacteria</taxon>
        <taxon>Pseudomonadati</taxon>
        <taxon>Pseudomonadota</taxon>
        <taxon>Gammaproteobacteria</taxon>
        <taxon>Oceanospirillales</taxon>
        <taxon>Endozoicomonadaceae</taxon>
        <taxon>Parendozoicomonas</taxon>
    </lineage>
</organism>
<reference evidence="1 2" key="1">
    <citation type="submission" date="2017-03" db="EMBL/GenBank/DDBJ databases">
        <authorList>
            <person name="Afonso C.L."/>
            <person name="Miller P.J."/>
            <person name="Scott M.A."/>
            <person name="Spackman E."/>
            <person name="Goraichik I."/>
            <person name="Dimitrov K.M."/>
            <person name="Suarez D.L."/>
            <person name="Swayne D.E."/>
        </authorList>
    </citation>
    <scope>NUCLEOTIDE SEQUENCE [LARGE SCALE GENOMIC DNA]</scope>
    <source>
        <strain evidence="1">SB41UT1</strain>
    </source>
</reference>
<proteinExistence type="predicted"/>
<name>A0A1X7ANA9_9GAMM</name>
<keyword evidence="2" id="KW-1185">Reference proteome</keyword>
<gene>
    <name evidence="1" type="ORF">EHSB41UT_03361</name>
</gene>
<accession>A0A1X7ANA9</accession>
<dbReference type="EMBL" id="FWPT01000008">
    <property type="protein sequence ID" value="SMA49575.1"/>
    <property type="molecule type" value="Genomic_DNA"/>
</dbReference>
<dbReference type="RefSeq" id="WP_087111987.1">
    <property type="nucleotide sequence ID" value="NZ_CBCSCN010000010.1"/>
</dbReference>
<dbReference type="Proteomes" id="UP000196573">
    <property type="component" value="Unassembled WGS sequence"/>
</dbReference>
<evidence type="ECO:0000313" key="2">
    <source>
        <dbReference type="Proteomes" id="UP000196573"/>
    </source>
</evidence>
<dbReference type="AlphaFoldDB" id="A0A1X7ANA9"/>
<sequence length="218" mass="24911">MMKTEGSKPQTITNVTLSSTDAADTATVNFFGKQVQTSAPKPQATSKVEKNEQTMKLLEKYRVTLKDRIKFFFSQCRSKSFRSAFKQARVMGWEKKVQVRLNQLKDMYTNANCELLQTMVDQAVSISDKTIKDGDTFQLLLLSQDLREALLDKLDHEGTYSDVTPQQGFTMQAYADLIRKQQVILNTYRRVFDEAHKLCSLLGVTPMQTQRYLNSLAI</sequence>